<dbReference type="EMBL" id="JWZX01001440">
    <property type="protein sequence ID" value="KOO33736.1"/>
    <property type="molecule type" value="Genomic_DNA"/>
</dbReference>
<gene>
    <name evidence="4" type="ORF">Ctob_005516</name>
</gene>
<dbReference type="InterPro" id="IPR011992">
    <property type="entry name" value="EF-hand-dom_pair"/>
</dbReference>
<keyword evidence="1" id="KW-0106">Calcium</keyword>
<dbReference type="AlphaFoldDB" id="A0A0M0K4D5"/>
<reference evidence="5" key="1">
    <citation type="journal article" date="2015" name="PLoS Genet.">
        <title>Genome Sequence and Transcriptome Analyses of Chrysochromulina tobin: Metabolic Tools for Enhanced Algal Fitness in the Prominent Order Prymnesiales (Haptophyceae).</title>
        <authorList>
            <person name="Hovde B.T."/>
            <person name="Deodato C.R."/>
            <person name="Hunsperger H.M."/>
            <person name="Ryken S.A."/>
            <person name="Yost W."/>
            <person name="Jha R.K."/>
            <person name="Patterson J."/>
            <person name="Monnat R.J. Jr."/>
            <person name="Barlow S.B."/>
            <person name="Starkenburg S.R."/>
            <person name="Cattolico R.A."/>
        </authorList>
    </citation>
    <scope>NUCLEOTIDE SEQUENCE</scope>
    <source>
        <strain evidence="5">CCMP291</strain>
    </source>
</reference>
<evidence type="ECO:0000259" key="3">
    <source>
        <dbReference type="PROSITE" id="PS50222"/>
    </source>
</evidence>
<name>A0A0M0K4D5_9EUKA</name>
<dbReference type="SUPFAM" id="SSF47473">
    <property type="entry name" value="EF-hand"/>
    <property type="match status" value="1"/>
</dbReference>
<evidence type="ECO:0000313" key="5">
    <source>
        <dbReference type="Proteomes" id="UP000037460"/>
    </source>
</evidence>
<feature type="compositionally biased region" description="Gly residues" evidence="2">
    <location>
        <begin position="213"/>
        <end position="227"/>
    </location>
</feature>
<sequence>MYEKMSPEEQAAYAGMSDEQRKAFESMSDEEKAALLATMAGMSKAEMAAFANMTDAERAAYQAMSPDERKKMMRQMGVVGETLGAAAIAALPAEQKALYQSMSEAEQAVFAGMSEEQRAAFAAMSPEERAKAMREQGVVGPPLSAAALAALPADQKRLYENMSDAERAAFASMSEEARAAYQSMSAEERATYMKETMGVPEMIGADGKPIKVGGSGSSRRGGGGDAGGLPAAELEKLSPEERAKYETMSAAQRAAFAGMTEEQRKAFASMSEEEKSKMMEKLGFPEFFEGSGGPGTRDISIQADSAAHLKAMNEKRRSGDDEDDGATGAGGMGANGRKRRSRHRGKPMITSLKGSKAVPAWMLHKTARVEYELEMASRGETEEDNQDFGEFVEDRFVELYGLKKIAEANLRDTLKGLKQSSETHTRLEIFRTLTALVPGDAEGESSSQPFSNQAAIFMRQVLGQLVKICREDHLSGMKGDAFWACYAKPDVLKVPAAYFERIIERLNKQVSYLKEQKASAKASAEGEPQAPAANKFAAVQMDPKKEADIIRAIKTLEAVLTDHAKKDLPLTADKMIDESGKSLRGEGEQKVKEINVGDDLSCKKPTAKGTVGRVCVDSFLFRALEHWDKLMDLEEEMLLRAFGTWDFNGDGHLELKEFTHMVKFSNAAVRQAKVTRAFLAASGGADVVHKERLGPIMLSYGLKLENKPASSASPATGEAAG</sequence>
<feature type="region of interest" description="Disordered" evidence="2">
    <location>
        <begin position="203"/>
        <end position="231"/>
    </location>
</feature>
<evidence type="ECO:0000313" key="4">
    <source>
        <dbReference type="EMBL" id="KOO33736.1"/>
    </source>
</evidence>
<dbReference type="GO" id="GO:0005509">
    <property type="term" value="F:calcium ion binding"/>
    <property type="evidence" value="ECO:0007669"/>
    <property type="project" value="InterPro"/>
</dbReference>
<evidence type="ECO:0000256" key="1">
    <source>
        <dbReference type="ARBA" id="ARBA00022837"/>
    </source>
</evidence>
<accession>A0A0M0K4D5</accession>
<feature type="compositionally biased region" description="Basic and acidic residues" evidence="2">
    <location>
        <begin position="18"/>
        <end position="28"/>
    </location>
</feature>
<dbReference type="Proteomes" id="UP000037460">
    <property type="component" value="Unassembled WGS sequence"/>
</dbReference>
<protein>
    <recommendedName>
        <fullName evidence="3">EF-hand domain-containing protein</fullName>
    </recommendedName>
</protein>
<feature type="region of interest" description="Disordered" evidence="2">
    <location>
        <begin position="311"/>
        <end position="346"/>
    </location>
</feature>
<feature type="region of interest" description="Disordered" evidence="2">
    <location>
        <begin position="1"/>
        <end position="28"/>
    </location>
</feature>
<dbReference type="PROSITE" id="PS00018">
    <property type="entry name" value="EF_HAND_1"/>
    <property type="match status" value="1"/>
</dbReference>
<comment type="caution">
    <text evidence="4">The sequence shown here is derived from an EMBL/GenBank/DDBJ whole genome shotgun (WGS) entry which is preliminary data.</text>
</comment>
<dbReference type="InterPro" id="IPR018247">
    <property type="entry name" value="EF_Hand_1_Ca_BS"/>
</dbReference>
<dbReference type="InterPro" id="IPR002048">
    <property type="entry name" value="EF_hand_dom"/>
</dbReference>
<dbReference type="PROSITE" id="PS50222">
    <property type="entry name" value="EF_HAND_2"/>
    <property type="match status" value="1"/>
</dbReference>
<proteinExistence type="predicted"/>
<keyword evidence="5" id="KW-1185">Reference proteome</keyword>
<evidence type="ECO:0000256" key="2">
    <source>
        <dbReference type="SAM" id="MobiDB-lite"/>
    </source>
</evidence>
<feature type="domain" description="EF-hand" evidence="3">
    <location>
        <begin position="633"/>
        <end position="668"/>
    </location>
</feature>
<feature type="compositionally biased region" description="Basic residues" evidence="2">
    <location>
        <begin position="336"/>
        <end position="346"/>
    </location>
</feature>
<organism evidence="4 5">
    <name type="scientific">Chrysochromulina tobinii</name>
    <dbReference type="NCBI Taxonomy" id="1460289"/>
    <lineage>
        <taxon>Eukaryota</taxon>
        <taxon>Haptista</taxon>
        <taxon>Haptophyta</taxon>
        <taxon>Prymnesiophyceae</taxon>
        <taxon>Prymnesiales</taxon>
        <taxon>Chrysochromulinaceae</taxon>
        <taxon>Chrysochromulina</taxon>
    </lineage>
</organism>